<feature type="compositionally biased region" description="Basic and acidic residues" evidence="10">
    <location>
        <begin position="716"/>
        <end position="728"/>
    </location>
</feature>
<evidence type="ECO:0000256" key="7">
    <source>
        <dbReference type="ARBA" id="ARBA00022840"/>
    </source>
</evidence>
<feature type="transmembrane region" description="Helical" evidence="11">
    <location>
        <begin position="791"/>
        <end position="819"/>
    </location>
</feature>
<sequence length="1336" mass="144405">MADASSTTPDAEAHQPLEKKGHFQAFRNFSSYLQLLVYAEPTWLDILLLAVGGISAIAAGVPFPLMGILFGQLVDDLNSATCSAGIGDADAYQSAVNDKVLQVVYISIGGFAAIYIYILSWSLIGQRLAQRIREKYFKSLLRQQVSFFDNLQAGEVSSRLNGDITIIQTGTSEKVGICMASCSFFVTAYIVAFIKDARLAGILVSLVPAFLLMSLVGGKFVGKYSTQMTNYAASAASIASEALSHVYVVHAFGANARLESKFAGNLMSAQKSGIKKALAAAAQSGMLYFIAYSANAVAYWQGSRTIANAVASNDENSSVGKTYTVIFILVDASLILSQIAPLLQIFGSASAAFSKLRKDIEHVSAIDGTIDQGNEPPLTGPGQVEFRNVSFSYPSRPEQEVLQDISLTCPAGNHTAIVGLSGSGKSTLASLLVRLYDPTKGQVILDGKDISALNVRGLRSVIGLVQQEPLLLDRSILENIALGLINSAEHVQLRPILQGPQLSNVAAAVRNGEDVMEAAKTQGAQIASIVDAVQRAISLADATEFISRLQYGLGTVVGSSGDLVSGGQRQRLALAQALIRDPKVLVLDEATSSLDSMSEKRIQASIESIARGRTLVSIAHRLSTIKNADNIIVMGKGQILEQGNYDELMQMGGSFANMIHLQSSSKSQGDTSYKQSLTDVSIDDITNEKDDVVSGIKHSESKLSDGSKLGNAQKDIPSKDTDEPKSESTKSSWSFKHSAWIFRPYLLLLILAFSTSIVVGGSYSASGVIFGNTVASLSPCNEPDRIRSRGQLFALLFFLLGVIEFFANFISWSAFGFVAEKLLYFLRILSFRSLFEQDLQWHQSLDRNPTMLLSYITRDSSDLAGFTGSIMGTIFSIVVNLFAAIILCHIVAWKIAIVCLTTVPILLGSGVMQLRVLSKYHERHATAFSTSVGMAVEAINSIKMVSALSLEDEILATYRRSLQTPRKEMVAASAYANLWLAIANSCGNFIYALAYWWGAKQIIAGEYNQTQFFIVVLAMLVSAQLWGQMFALAPDVSRAQSALSRIVGLIDIGSSKTLEPKRQDPDLPEPSEKDVEAFASSREKPNSRNGVSVSFKDVSFSYPARPDIQILKEISFTIQPGQFCALVGPSGAGKSTVMALIERMYAPTAGAVEVDGIDISKRQGTEFRSQMALVPQDSVLFEGSVRFNVSLGAHPDHEATDAEIEEACKLANIHNTIVSMSDGYETECGPNGSQLSGGQRQRLAIARALVRRPKLLLLDESTSALDAESEKLLQDGLEKAARDITVIAIAHRLHTIREADVIFLVEGGTVVDQGRHEDLVERSQSYRVNALHQMMD</sequence>
<dbReference type="PANTHER" id="PTHR43394">
    <property type="entry name" value="ATP-DEPENDENT PERMEASE MDL1, MITOCHONDRIAL"/>
    <property type="match status" value="1"/>
</dbReference>
<dbReference type="GO" id="GO:0016887">
    <property type="term" value="F:ATP hydrolysis activity"/>
    <property type="evidence" value="ECO:0007669"/>
    <property type="project" value="InterPro"/>
</dbReference>
<feature type="transmembrane region" description="Helical" evidence="11">
    <location>
        <begin position="745"/>
        <end position="771"/>
    </location>
</feature>
<evidence type="ECO:0000256" key="4">
    <source>
        <dbReference type="ARBA" id="ARBA00022692"/>
    </source>
</evidence>
<evidence type="ECO:0000256" key="11">
    <source>
        <dbReference type="SAM" id="Phobius"/>
    </source>
</evidence>
<reference evidence="14" key="1">
    <citation type="journal article" date="2020" name="Stud. Mycol.">
        <title>101 Dothideomycetes genomes: a test case for predicting lifestyles and emergence of pathogens.</title>
        <authorList>
            <person name="Haridas S."/>
            <person name="Albert R."/>
            <person name="Binder M."/>
            <person name="Bloem J."/>
            <person name="Labutti K."/>
            <person name="Salamov A."/>
            <person name="Andreopoulos B."/>
            <person name="Baker S."/>
            <person name="Barry K."/>
            <person name="Bills G."/>
            <person name="Bluhm B."/>
            <person name="Cannon C."/>
            <person name="Castanera R."/>
            <person name="Culley D."/>
            <person name="Daum C."/>
            <person name="Ezra D."/>
            <person name="Gonzalez J."/>
            <person name="Henrissat B."/>
            <person name="Kuo A."/>
            <person name="Liang C."/>
            <person name="Lipzen A."/>
            <person name="Lutzoni F."/>
            <person name="Magnuson J."/>
            <person name="Mondo S."/>
            <person name="Nolan M."/>
            <person name="Ohm R."/>
            <person name="Pangilinan J."/>
            <person name="Park H.-J."/>
            <person name="Ramirez L."/>
            <person name="Alfaro M."/>
            <person name="Sun H."/>
            <person name="Tritt A."/>
            <person name="Yoshinaga Y."/>
            <person name="Zwiers L.-H."/>
            <person name="Turgeon B."/>
            <person name="Goodwin S."/>
            <person name="Spatafora J."/>
            <person name="Crous P."/>
            <person name="Grigoriev I."/>
        </authorList>
    </citation>
    <scope>NUCLEOTIDE SEQUENCE</scope>
    <source>
        <strain evidence="14">CBS 269.34</strain>
    </source>
</reference>
<dbReference type="CDD" id="cd18578">
    <property type="entry name" value="ABC_6TM_Pgp_ABCB1_D2_like"/>
    <property type="match status" value="1"/>
</dbReference>
<dbReference type="CDD" id="cd18577">
    <property type="entry name" value="ABC_6TM_Pgp_ABCB1_D1_like"/>
    <property type="match status" value="1"/>
</dbReference>
<feature type="region of interest" description="Disordered" evidence="10">
    <location>
        <begin position="696"/>
        <end position="730"/>
    </location>
</feature>
<evidence type="ECO:0000256" key="8">
    <source>
        <dbReference type="ARBA" id="ARBA00022989"/>
    </source>
</evidence>
<proteinExistence type="inferred from homology"/>
<keyword evidence="6" id="KW-0547">Nucleotide-binding</keyword>
<evidence type="ECO:0000313" key="14">
    <source>
        <dbReference type="EMBL" id="KAF2498217.1"/>
    </source>
</evidence>
<dbReference type="EMBL" id="MU004185">
    <property type="protein sequence ID" value="KAF2498217.1"/>
    <property type="molecule type" value="Genomic_DNA"/>
</dbReference>
<keyword evidence="15" id="KW-1185">Reference proteome</keyword>
<dbReference type="InterPro" id="IPR017871">
    <property type="entry name" value="ABC_transporter-like_CS"/>
</dbReference>
<dbReference type="InterPro" id="IPR027417">
    <property type="entry name" value="P-loop_NTPase"/>
</dbReference>
<evidence type="ECO:0000256" key="2">
    <source>
        <dbReference type="ARBA" id="ARBA00007577"/>
    </source>
</evidence>
<organism evidence="14 15">
    <name type="scientific">Lophium mytilinum</name>
    <dbReference type="NCBI Taxonomy" id="390894"/>
    <lineage>
        <taxon>Eukaryota</taxon>
        <taxon>Fungi</taxon>
        <taxon>Dikarya</taxon>
        <taxon>Ascomycota</taxon>
        <taxon>Pezizomycotina</taxon>
        <taxon>Dothideomycetes</taxon>
        <taxon>Pleosporomycetidae</taxon>
        <taxon>Mytilinidiales</taxon>
        <taxon>Mytilinidiaceae</taxon>
        <taxon>Lophium</taxon>
    </lineage>
</organism>
<protein>
    <submittedName>
        <fullName evidence="14">P-loop containing nucleoside triphosphate hydrolase protein</fullName>
    </submittedName>
</protein>
<feature type="domain" description="ABC transmembrane type-1" evidence="13">
    <location>
        <begin position="50"/>
        <end position="348"/>
    </location>
</feature>
<dbReference type="FunFam" id="1.20.1560.10:FF:000057">
    <property type="entry name" value="ABC multidrug transporter SitT"/>
    <property type="match status" value="2"/>
</dbReference>
<feature type="transmembrane region" description="Helical" evidence="11">
    <location>
        <begin position="46"/>
        <end position="70"/>
    </location>
</feature>
<keyword evidence="9 11" id="KW-0472">Membrane</keyword>
<dbReference type="SUPFAM" id="SSF52540">
    <property type="entry name" value="P-loop containing nucleoside triphosphate hydrolases"/>
    <property type="match status" value="2"/>
</dbReference>
<keyword evidence="4 11" id="KW-0812">Transmembrane</keyword>
<feature type="compositionally biased region" description="Basic and acidic residues" evidence="10">
    <location>
        <begin position="696"/>
        <end position="705"/>
    </location>
</feature>
<dbReference type="Pfam" id="PF00664">
    <property type="entry name" value="ABC_membrane"/>
    <property type="match status" value="2"/>
</dbReference>
<feature type="transmembrane region" description="Helical" evidence="11">
    <location>
        <begin position="175"/>
        <end position="194"/>
    </location>
</feature>
<feature type="transmembrane region" description="Helical" evidence="11">
    <location>
        <begin position="322"/>
        <end position="347"/>
    </location>
</feature>
<dbReference type="GO" id="GO:0005743">
    <property type="term" value="C:mitochondrial inner membrane"/>
    <property type="evidence" value="ECO:0007669"/>
    <property type="project" value="TreeGrafter"/>
</dbReference>
<evidence type="ECO:0000256" key="9">
    <source>
        <dbReference type="ARBA" id="ARBA00023136"/>
    </source>
</evidence>
<dbReference type="GO" id="GO:0015421">
    <property type="term" value="F:ABC-type oligopeptide transporter activity"/>
    <property type="evidence" value="ECO:0007669"/>
    <property type="project" value="TreeGrafter"/>
</dbReference>
<dbReference type="GO" id="GO:0090374">
    <property type="term" value="P:oligopeptide export from mitochondrion"/>
    <property type="evidence" value="ECO:0007669"/>
    <property type="project" value="TreeGrafter"/>
</dbReference>
<gene>
    <name evidence="14" type="ORF">BU16DRAFT_287231</name>
</gene>
<feature type="domain" description="ABC transporter" evidence="12">
    <location>
        <begin position="1093"/>
        <end position="1332"/>
    </location>
</feature>
<evidence type="ECO:0000256" key="10">
    <source>
        <dbReference type="SAM" id="MobiDB-lite"/>
    </source>
</evidence>
<dbReference type="PROSITE" id="PS50929">
    <property type="entry name" value="ABC_TM1F"/>
    <property type="match status" value="2"/>
</dbReference>
<dbReference type="PROSITE" id="PS50893">
    <property type="entry name" value="ABC_TRANSPORTER_2"/>
    <property type="match status" value="2"/>
</dbReference>
<dbReference type="Gene3D" id="1.20.1560.10">
    <property type="entry name" value="ABC transporter type 1, transmembrane domain"/>
    <property type="match status" value="1"/>
</dbReference>
<keyword evidence="3" id="KW-0813">Transport</keyword>
<dbReference type="GO" id="GO:0005524">
    <property type="term" value="F:ATP binding"/>
    <property type="evidence" value="ECO:0007669"/>
    <property type="project" value="UniProtKB-KW"/>
</dbReference>
<evidence type="ECO:0000259" key="13">
    <source>
        <dbReference type="PROSITE" id="PS50929"/>
    </source>
</evidence>
<dbReference type="SMART" id="SM00382">
    <property type="entry name" value="AAA"/>
    <property type="match status" value="2"/>
</dbReference>
<dbReference type="Gene3D" id="3.40.50.300">
    <property type="entry name" value="P-loop containing nucleotide triphosphate hydrolases"/>
    <property type="match status" value="2"/>
</dbReference>
<dbReference type="InterPro" id="IPR011527">
    <property type="entry name" value="ABC1_TM_dom"/>
</dbReference>
<keyword evidence="7" id="KW-0067">ATP-binding</keyword>
<feature type="transmembrane region" description="Helical" evidence="11">
    <location>
        <begin position="863"/>
        <end position="887"/>
    </location>
</feature>
<keyword evidence="5" id="KW-0677">Repeat</keyword>
<feature type="domain" description="ABC transmembrane type-1" evidence="13">
    <location>
        <begin position="750"/>
        <end position="1038"/>
    </location>
</feature>
<accession>A0A6A6R474</accession>
<evidence type="ECO:0000256" key="1">
    <source>
        <dbReference type="ARBA" id="ARBA00004141"/>
    </source>
</evidence>
<evidence type="ECO:0000313" key="15">
    <source>
        <dbReference type="Proteomes" id="UP000799750"/>
    </source>
</evidence>
<feature type="transmembrane region" description="Helical" evidence="11">
    <location>
        <begin position="893"/>
        <end position="914"/>
    </location>
</feature>
<name>A0A6A6R474_9PEZI</name>
<dbReference type="Pfam" id="PF00005">
    <property type="entry name" value="ABC_tran"/>
    <property type="match status" value="2"/>
</dbReference>
<keyword evidence="14" id="KW-0378">Hydrolase</keyword>
<dbReference type="PANTHER" id="PTHR43394:SF11">
    <property type="entry name" value="ATP-BINDING CASSETTE TRANSPORTER"/>
    <property type="match status" value="1"/>
</dbReference>
<evidence type="ECO:0000256" key="3">
    <source>
        <dbReference type="ARBA" id="ARBA00022448"/>
    </source>
</evidence>
<comment type="subcellular location">
    <subcellularLocation>
        <location evidence="1">Membrane</location>
        <topology evidence="1">Multi-pass membrane protein</topology>
    </subcellularLocation>
</comment>
<feature type="transmembrane region" description="Helical" evidence="11">
    <location>
        <begin position="200"/>
        <end position="221"/>
    </location>
</feature>
<evidence type="ECO:0000256" key="5">
    <source>
        <dbReference type="ARBA" id="ARBA00022737"/>
    </source>
</evidence>
<feature type="transmembrane region" description="Helical" evidence="11">
    <location>
        <begin position="976"/>
        <end position="998"/>
    </location>
</feature>
<dbReference type="OrthoDB" id="6500128at2759"/>
<dbReference type="SUPFAM" id="SSF90123">
    <property type="entry name" value="ABC transporter transmembrane region"/>
    <property type="match status" value="2"/>
</dbReference>
<comment type="similarity">
    <text evidence="2">Belongs to the ABC transporter superfamily. ABCB family. Multidrug resistance exporter (TC 3.A.1.201) subfamily.</text>
</comment>
<feature type="transmembrane region" description="Helical" evidence="11">
    <location>
        <begin position="103"/>
        <end position="124"/>
    </location>
</feature>
<dbReference type="InterPro" id="IPR003439">
    <property type="entry name" value="ABC_transporter-like_ATP-bd"/>
</dbReference>
<dbReference type="PROSITE" id="PS00211">
    <property type="entry name" value="ABC_TRANSPORTER_1"/>
    <property type="match status" value="2"/>
</dbReference>
<feature type="domain" description="ABC transporter" evidence="12">
    <location>
        <begin position="384"/>
        <end position="661"/>
    </location>
</feature>
<dbReference type="FunFam" id="3.40.50.300:FF:000913">
    <property type="entry name" value="ABC multidrug transporter SitT"/>
    <property type="match status" value="1"/>
</dbReference>
<dbReference type="Proteomes" id="UP000799750">
    <property type="component" value="Unassembled WGS sequence"/>
</dbReference>
<dbReference type="InterPro" id="IPR036640">
    <property type="entry name" value="ABC1_TM_sf"/>
</dbReference>
<feature type="transmembrane region" description="Helical" evidence="11">
    <location>
        <begin position="1010"/>
        <end position="1033"/>
    </location>
</feature>
<evidence type="ECO:0000256" key="6">
    <source>
        <dbReference type="ARBA" id="ARBA00022741"/>
    </source>
</evidence>
<dbReference type="InterPro" id="IPR003593">
    <property type="entry name" value="AAA+_ATPase"/>
</dbReference>
<keyword evidence="8 11" id="KW-1133">Transmembrane helix</keyword>
<dbReference type="InterPro" id="IPR039421">
    <property type="entry name" value="Type_1_exporter"/>
</dbReference>
<evidence type="ECO:0000259" key="12">
    <source>
        <dbReference type="PROSITE" id="PS50893"/>
    </source>
</evidence>